<dbReference type="GO" id="GO:0006229">
    <property type="term" value="P:dUTP biosynthetic process"/>
    <property type="evidence" value="ECO:0007669"/>
    <property type="project" value="InterPro"/>
</dbReference>
<gene>
    <name evidence="2" type="ORF">GBAR_LOCUS17361</name>
</gene>
<dbReference type="AlphaFoldDB" id="A0AA35SKE6"/>
<keyword evidence="3" id="KW-1185">Reference proteome</keyword>
<evidence type="ECO:0000313" key="2">
    <source>
        <dbReference type="EMBL" id="CAI8030632.1"/>
    </source>
</evidence>
<proteinExistence type="predicted"/>
<organism evidence="2 3">
    <name type="scientific">Geodia barretti</name>
    <name type="common">Barrett's horny sponge</name>
    <dbReference type="NCBI Taxonomy" id="519541"/>
    <lineage>
        <taxon>Eukaryota</taxon>
        <taxon>Metazoa</taxon>
        <taxon>Porifera</taxon>
        <taxon>Demospongiae</taxon>
        <taxon>Heteroscleromorpha</taxon>
        <taxon>Tetractinellida</taxon>
        <taxon>Astrophorina</taxon>
        <taxon>Geodiidae</taxon>
        <taxon>Geodia</taxon>
    </lineage>
</organism>
<dbReference type="GO" id="GO:0015949">
    <property type="term" value="P:nucleobase-containing small molecule interconversion"/>
    <property type="evidence" value="ECO:0007669"/>
    <property type="project" value="TreeGrafter"/>
</dbReference>
<dbReference type="PANTHER" id="PTHR42680">
    <property type="entry name" value="DCTP DEAMINASE"/>
    <property type="match status" value="1"/>
</dbReference>
<dbReference type="InterPro" id="IPR011962">
    <property type="entry name" value="dCTP_deaminase"/>
</dbReference>
<sequence>MIYSDKDIMDALDVGTFTIDPRPARDDISPSAVDLRLHNIFTVFDSEDKLEVADTERVVQRYGDTVDIPVGDYLELKPGAFALGYTREHVDLPMNLAARVEGKSSLAGWVFPFIRLHQPYMRISTATSGWRLPTLARLRVG</sequence>
<dbReference type="InterPro" id="IPR036157">
    <property type="entry name" value="dUTPase-like_sf"/>
</dbReference>
<comment type="caution">
    <text evidence="2">The sequence shown here is derived from an EMBL/GenBank/DDBJ whole genome shotgun (WGS) entry which is preliminary data.</text>
</comment>
<dbReference type="GO" id="GO:0008829">
    <property type="term" value="F:dCTP deaminase activity"/>
    <property type="evidence" value="ECO:0007669"/>
    <property type="project" value="InterPro"/>
</dbReference>
<evidence type="ECO:0000256" key="1">
    <source>
        <dbReference type="ARBA" id="ARBA00023080"/>
    </source>
</evidence>
<accession>A0AA35SKE6</accession>
<protein>
    <submittedName>
        <fullName evidence="2">dCTP deaminase, dUMP-forming</fullName>
    </submittedName>
</protein>
<keyword evidence="1" id="KW-0546">Nucleotide metabolism</keyword>
<dbReference type="PANTHER" id="PTHR42680:SF3">
    <property type="entry name" value="DCTP DEAMINASE"/>
    <property type="match status" value="1"/>
</dbReference>
<dbReference type="Pfam" id="PF22769">
    <property type="entry name" value="DCD"/>
    <property type="match status" value="1"/>
</dbReference>
<dbReference type="EMBL" id="CASHTH010002488">
    <property type="protein sequence ID" value="CAI8030632.1"/>
    <property type="molecule type" value="Genomic_DNA"/>
</dbReference>
<dbReference type="Proteomes" id="UP001174909">
    <property type="component" value="Unassembled WGS sequence"/>
</dbReference>
<reference evidence="2" key="1">
    <citation type="submission" date="2023-03" db="EMBL/GenBank/DDBJ databases">
        <authorList>
            <person name="Steffen K."/>
            <person name="Cardenas P."/>
        </authorList>
    </citation>
    <scope>NUCLEOTIDE SEQUENCE</scope>
</reference>
<evidence type="ECO:0000313" key="3">
    <source>
        <dbReference type="Proteomes" id="UP001174909"/>
    </source>
</evidence>
<dbReference type="SUPFAM" id="SSF51283">
    <property type="entry name" value="dUTPase-like"/>
    <property type="match status" value="1"/>
</dbReference>
<name>A0AA35SKE6_GEOBA</name>
<dbReference type="Gene3D" id="2.70.40.10">
    <property type="match status" value="1"/>
</dbReference>